<dbReference type="InterPro" id="IPR029060">
    <property type="entry name" value="PIN-like_dom_sf"/>
</dbReference>
<evidence type="ECO:0000313" key="3">
    <source>
        <dbReference type="Proteomes" id="UP000034471"/>
    </source>
</evidence>
<dbReference type="PANTHER" id="PTHR38826:SF5">
    <property type="entry name" value="RIBONUCLEASE VAPC13"/>
    <property type="match status" value="1"/>
</dbReference>
<feature type="domain" description="PIN" evidence="1">
    <location>
        <begin position="4"/>
        <end position="126"/>
    </location>
</feature>
<dbReference type="Gene3D" id="3.40.50.1010">
    <property type="entry name" value="5'-nuclease"/>
    <property type="match status" value="1"/>
</dbReference>
<reference evidence="2 3" key="1">
    <citation type="journal article" date="2015" name="Nature">
        <title>rRNA introns, odd ribosomes, and small enigmatic genomes across a large radiation of phyla.</title>
        <authorList>
            <person name="Brown C.T."/>
            <person name="Hug L.A."/>
            <person name="Thomas B.C."/>
            <person name="Sharon I."/>
            <person name="Castelle C.J."/>
            <person name="Singh A."/>
            <person name="Wilkins M.J."/>
            <person name="Williams K.H."/>
            <person name="Banfield J.F."/>
        </authorList>
    </citation>
    <scope>NUCLEOTIDE SEQUENCE [LARGE SCALE GENOMIC DNA]</scope>
</reference>
<gene>
    <name evidence="2" type="ORF">US54_C0031G0006</name>
</gene>
<evidence type="ECO:0000259" key="1">
    <source>
        <dbReference type="Pfam" id="PF01850"/>
    </source>
</evidence>
<dbReference type="PANTHER" id="PTHR38826">
    <property type="entry name" value="RIBONUCLEASE VAPC13"/>
    <property type="match status" value="1"/>
</dbReference>
<comment type="caution">
    <text evidence="2">The sequence shown here is derived from an EMBL/GenBank/DDBJ whole genome shotgun (WGS) entry which is preliminary data.</text>
</comment>
<dbReference type="AlphaFoldDB" id="A0A0G0HG88"/>
<dbReference type="EMBL" id="LBTJ01000031">
    <property type="protein sequence ID" value="KKQ37565.1"/>
    <property type="molecule type" value="Genomic_DNA"/>
</dbReference>
<protein>
    <submittedName>
        <fullName evidence="2">PilT protein domain protein</fullName>
    </submittedName>
</protein>
<dbReference type="Proteomes" id="UP000034471">
    <property type="component" value="Unassembled WGS sequence"/>
</dbReference>
<evidence type="ECO:0000313" key="2">
    <source>
        <dbReference type="EMBL" id="KKQ37565.1"/>
    </source>
</evidence>
<sequence>MKLFLDTNIFMRFFIKDNEQMVEQVKRIFFLAETGKYKLATSTIVLTEIMYTLQSFYKLEVKDIEKYIASILEMKNLLLVDRTEFHKAFELYRKHNQKISDCLITTQLPKDYLLCSFDNKLRKLAGKTRSLHPKDID</sequence>
<name>A0A0G0HG88_9BACT</name>
<dbReference type="InterPro" id="IPR002716">
    <property type="entry name" value="PIN_dom"/>
</dbReference>
<accession>A0A0G0HG88</accession>
<dbReference type="InterPro" id="IPR052106">
    <property type="entry name" value="PINc/VapC_TA"/>
</dbReference>
<proteinExistence type="predicted"/>
<dbReference type="SUPFAM" id="SSF88723">
    <property type="entry name" value="PIN domain-like"/>
    <property type="match status" value="1"/>
</dbReference>
<organism evidence="2 3">
    <name type="scientific">Candidatus Roizmanbacteria bacterium GW2011_GWA2_37_7</name>
    <dbReference type="NCBI Taxonomy" id="1618481"/>
    <lineage>
        <taxon>Bacteria</taxon>
        <taxon>Candidatus Roizmaniibacteriota</taxon>
    </lineage>
</organism>
<dbReference type="Pfam" id="PF01850">
    <property type="entry name" value="PIN"/>
    <property type="match status" value="1"/>
</dbReference>
<dbReference type="STRING" id="1618481.US54_C0031G0006"/>